<protein>
    <submittedName>
        <fullName evidence="1">Uncharacterized protein</fullName>
    </submittedName>
</protein>
<proteinExistence type="predicted"/>
<evidence type="ECO:0000313" key="1">
    <source>
        <dbReference type="EMBL" id="KAJ0035480.1"/>
    </source>
</evidence>
<accession>A0ACC0YEE1</accession>
<dbReference type="EMBL" id="CM047742">
    <property type="protein sequence ID" value="KAJ0035480.1"/>
    <property type="molecule type" value="Genomic_DNA"/>
</dbReference>
<organism evidence="1 2">
    <name type="scientific">Pistacia integerrima</name>
    <dbReference type="NCBI Taxonomy" id="434235"/>
    <lineage>
        <taxon>Eukaryota</taxon>
        <taxon>Viridiplantae</taxon>
        <taxon>Streptophyta</taxon>
        <taxon>Embryophyta</taxon>
        <taxon>Tracheophyta</taxon>
        <taxon>Spermatophyta</taxon>
        <taxon>Magnoliopsida</taxon>
        <taxon>eudicotyledons</taxon>
        <taxon>Gunneridae</taxon>
        <taxon>Pentapetalae</taxon>
        <taxon>rosids</taxon>
        <taxon>malvids</taxon>
        <taxon>Sapindales</taxon>
        <taxon>Anacardiaceae</taxon>
        <taxon>Pistacia</taxon>
    </lineage>
</organism>
<comment type="caution">
    <text evidence="1">The sequence shown here is derived from an EMBL/GenBank/DDBJ whole genome shotgun (WGS) entry which is preliminary data.</text>
</comment>
<reference evidence="2" key="1">
    <citation type="journal article" date="2023" name="G3 (Bethesda)">
        <title>Genome assembly and association tests identify interacting loci associated with vigor, precocity, and sex in interspecific pistachio rootstocks.</title>
        <authorList>
            <person name="Palmer W."/>
            <person name="Jacygrad E."/>
            <person name="Sagayaradj S."/>
            <person name="Cavanaugh K."/>
            <person name="Han R."/>
            <person name="Bertier L."/>
            <person name="Beede B."/>
            <person name="Kafkas S."/>
            <person name="Golino D."/>
            <person name="Preece J."/>
            <person name="Michelmore R."/>
        </authorList>
    </citation>
    <scope>NUCLEOTIDE SEQUENCE [LARGE SCALE GENOMIC DNA]</scope>
</reference>
<evidence type="ECO:0000313" key="2">
    <source>
        <dbReference type="Proteomes" id="UP001163603"/>
    </source>
</evidence>
<gene>
    <name evidence="1" type="ORF">Pint_25710</name>
</gene>
<dbReference type="Proteomes" id="UP001163603">
    <property type="component" value="Chromosome 7"/>
</dbReference>
<sequence length="118" mass="13254">MYQLLAYVTMGNLGENLAFKTSPLSHPPMDFDAEAKLASDSSLAFRGSAEVTQKMKEMGLESKKLWFVYEFTKAMGELVIDENRGEIPVAIVRPLKALLESLFLDGYKETGTPFFCYQ</sequence>
<keyword evidence="2" id="KW-1185">Reference proteome</keyword>
<name>A0ACC0YEE1_9ROSI</name>